<dbReference type="Pfam" id="PF14686">
    <property type="entry name" value="fn3_3"/>
    <property type="match status" value="1"/>
</dbReference>
<feature type="chain" id="PRO_5015002084" description="Rhamnogalacturonan lyase domain-containing protein" evidence="4">
    <location>
        <begin position="23"/>
        <end position="1002"/>
    </location>
</feature>
<feature type="signal peptide" evidence="4">
    <location>
        <begin position="1"/>
        <end position="22"/>
    </location>
</feature>
<dbReference type="InterPro" id="IPR029413">
    <property type="entry name" value="RG-lyase_II"/>
</dbReference>
<gene>
    <name evidence="6" type="ORF">C0601_06940</name>
</gene>
<dbReference type="InterPro" id="IPR008969">
    <property type="entry name" value="CarboxyPept-like_regulatory"/>
</dbReference>
<reference evidence="6 7" key="1">
    <citation type="submission" date="2017-11" db="EMBL/GenBank/DDBJ databases">
        <title>Genome-resolved metagenomics identifies genetic mobility, metabolic interactions, and unexpected diversity in perchlorate-reducing communities.</title>
        <authorList>
            <person name="Barnum T.P."/>
            <person name="Figueroa I.A."/>
            <person name="Carlstrom C.I."/>
            <person name="Lucas L.N."/>
            <person name="Engelbrektson A.L."/>
            <person name="Coates J.D."/>
        </authorList>
    </citation>
    <scope>NUCLEOTIDE SEQUENCE [LARGE SCALE GENOMIC DNA]</scope>
    <source>
        <strain evidence="6">BM706</strain>
    </source>
</reference>
<protein>
    <recommendedName>
        <fullName evidence="5">Rhamnogalacturonan lyase domain-containing protein</fullName>
    </recommendedName>
</protein>
<dbReference type="EMBL" id="PKTG01000083">
    <property type="protein sequence ID" value="PLX17761.1"/>
    <property type="molecule type" value="Genomic_DNA"/>
</dbReference>
<keyword evidence="2" id="KW-0964">Secreted</keyword>
<accession>A0A2N5ZGJ0</accession>
<dbReference type="Gene3D" id="2.120.10.70">
    <property type="entry name" value="Fucose-specific lectin"/>
    <property type="match status" value="1"/>
</dbReference>
<dbReference type="Proteomes" id="UP000234857">
    <property type="component" value="Unassembled WGS sequence"/>
</dbReference>
<evidence type="ECO:0000313" key="7">
    <source>
        <dbReference type="Proteomes" id="UP000234857"/>
    </source>
</evidence>
<evidence type="ECO:0000256" key="1">
    <source>
        <dbReference type="ARBA" id="ARBA00007257"/>
    </source>
</evidence>
<dbReference type="Gene3D" id="2.60.40.1120">
    <property type="entry name" value="Carboxypeptidase-like, regulatory domain"/>
    <property type="match status" value="5"/>
</dbReference>
<dbReference type="PANTHER" id="PTHR36108:SF13">
    <property type="entry name" value="COLOSSIN-B-RELATED"/>
    <property type="match status" value="1"/>
</dbReference>
<evidence type="ECO:0000256" key="4">
    <source>
        <dbReference type="SAM" id="SignalP"/>
    </source>
</evidence>
<evidence type="ECO:0000256" key="2">
    <source>
        <dbReference type="ARBA" id="ARBA00022525"/>
    </source>
</evidence>
<proteinExistence type="inferred from homology"/>
<evidence type="ECO:0000259" key="5">
    <source>
        <dbReference type="Pfam" id="PF14686"/>
    </source>
</evidence>
<dbReference type="GO" id="GO:0030246">
    <property type="term" value="F:carbohydrate binding"/>
    <property type="evidence" value="ECO:0007669"/>
    <property type="project" value="InterPro"/>
</dbReference>
<dbReference type="PANTHER" id="PTHR36108">
    <property type="entry name" value="COLOSSIN-B-RELATED"/>
    <property type="match status" value="1"/>
</dbReference>
<dbReference type="SUPFAM" id="SSF49464">
    <property type="entry name" value="Carboxypeptidase regulatory domain-like"/>
    <property type="match status" value="2"/>
</dbReference>
<comment type="similarity">
    <text evidence="1">Belongs to the serine-aspartate repeat-containing protein (SDr) family.</text>
</comment>
<organism evidence="6 7">
    <name type="scientific">Muiribacterium halophilum</name>
    <dbReference type="NCBI Taxonomy" id="2053465"/>
    <lineage>
        <taxon>Bacteria</taxon>
        <taxon>Candidatus Muiribacteriota</taxon>
        <taxon>Candidatus Muiribacteriia</taxon>
        <taxon>Candidatus Muiribacteriales</taxon>
        <taxon>Candidatus Muiribacteriaceae</taxon>
        <taxon>Candidatus Muiribacterium</taxon>
    </lineage>
</organism>
<feature type="domain" description="Rhamnogalacturonan lyase" evidence="5">
    <location>
        <begin position="164"/>
        <end position="213"/>
    </location>
</feature>
<dbReference type="PROSITE" id="PS51257">
    <property type="entry name" value="PROKAR_LIPOPROTEIN"/>
    <property type="match status" value="1"/>
</dbReference>
<dbReference type="Pfam" id="PF13620">
    <property type="entry name" value="CarboxypepD_reg"/>
    <property type="match status" value="3"/>
</dbReference>
<dbReference type="AlphaFoldDB" id="A0A2N5ZGJ0"/>
<keyword evidence="3 4" id="KW-0732">Signal</keyword>
<dbReference type="SUPFAM" id="SSF49452">
    <property type="entry name" value="Starch-binding domain-like"/>
    <property type="match status" value="3"/>
</dbReference>
<evidence type="ECO:0000313" key="6">
    <source>
        <dbReference type="EMBL" id="PLX17761.1"/>
    </source>
</evidence>
<evidence type="ECO:0000256" key="3">
    <source>
        <dbReference type="ARBA" id="ARBA00022729"/>
    </source>
</evidence>
<name>A0A2N5ZGJ0_MUIH1</name>
<dbReference type="InterPro" id="IPR013784">
    <property type="entry name" value="Carb-bd-like_fold"/>
</dbReference>
<comment type="caution">
    <text evidence="6">The sequence shown here is derived from an EMBL/GenBank/DDBJ whole genome shotgun (WGS) entry which is preliminary data.</text>
</comment>
<sequence length="1002" mass="107809">MRRTYRNLLITTLIMMSMLVGCFGGNDDGGSTPIVAENPGYGILKGTLKGEDVAGALVIAEPLINGQTLTVSKVRNAVSKDAPSLIYTQADENGSFELEKVPVGDYFIQAKKGGTTIGQAMKVSVRQEARTALNIQVTATGSISGTFNMSGASTHNGVMGYLLGTSYMGISDASGAYTISNVPVGTYTMEVWAGYEYDIAQQVVSVSAGTTTSASAMTLTKPTISGNIYGKVIDQSGNAIASATVELKSGATVVSTTTSDANGDYTISGITTGSYELYASKSVLTTVYMPTVIISPERKEINAPNLVMYVATAGAATGNIEGYVVEEGTGSPIQGASVEVRLNQHVLGNVFTDATGYYSFSNITAGDYALEVYKSGYWDEGYLVTVIAGTTEVASVTELEVDNSSGSTPGNVTGQVLYYDNTPVDVATIEVMSNNNVVASYTLNGADSGMYSFTGLTPGLYTIRASKDIENENFVVFQMYSGASDVAPDIRLQNVRSGNIAGFVRNHNGLPINNAGVQFYDSTGSLYSTTNTDASGYYNLNPVNEGVYRVDCVVTGAQTQSRTVEVIIGYTNVPDFFVRPTLNSLALSQTNINTCVVKGIDLSSIFGIANYSDGSTYEVYSDLFWRVKQGTGDLERSYFYTDSHQQGTLEAKYIENGISQSAYLGFTSTWEVDVVDSTNDVGMYSSLDIGKDGRIHVAYYDNTNADLKYAYYDGTWSIPETVDSTGNVGDYCDLVVDDFDNVHIAYQDVTNANLKYALNYGAGWATENVESTADNVGLYIDIDYDTNELPVIIAQDATNSRPIVYHYDGAAWQTEPVEDVVSITGSYNSLIVSPNTHQYRIAYANESFNALNYGTLEITGLWSTKEVATFSTAPTYTDIEESDSDVYIAAYDTMAMQGFVKSTPVSSGAITDVVNAQATPVNGTYIDLELGEYDGIYVAYYDSVNGDLGYSYAQVGDTSWKYNTVYTTGDVGSYLSFKLIKKKYTVFSCYDATNTDLLVIMY</sequence>